<accession>A0AAX0AXD0</accession>
<proteinExistence type="predicted"/>
<name>A0AAX0AXD0_CLOBE</name>
<dbReference type="EMBL" id="JABSWW010000001">
    <property type="protein sequence ID" value="NRT87506.1"/>
    <property type="molecule type" value="Genomic_DNA"/>
</dbReference>
<evidence type="ECO:0000313" key="1">
    <source>
        <dbReference type="EMBL" id="NRT87506.1"/>
    </source>
</evidence>
<reference evidence="1" key="2">
    <citation type="journal article" date="2022" name="Nat. Biotechnol.">
        <title>Carbon-negative production of acetone and isopropanol by gas fermentation at industrial pilot scale.</title>
        <authorList>
            <person name="Liew F.E."/>
            <person name="Nogle R."/>
            <person name="Abdalla T."/>
            <person name="Rasor B.J."/>
            <person name="Canter C."/>
            <person name="Jensen R.O."/>
            <person name="Wang L."/>
            <person name="Strutz J."/>
            <person name="Chirania P."/>
            <person name="De Tissera S."/>
            <person name="Mueller A.P."/>
            <person name="Ruan Z."/>
            <person name="Gao A."/>
            <person name="Tran L."/>
            <person name="Engle N.L."/>
            <person name="Bromley J.C."/>
            <person name="Daniell J."/>
            <person name="Conrado R."/>
            <person name="Tschaplinski T.J."/>
            <person name="Giannone R.J."/>
            <person name="Hettich R.L."/>
            <person name="Karim A.S."/>
            <person name="Simpson S.D."/>
            <person name="Brown S.D."/>
            <person name="Leang C."/>
            <person name="Jewett M.C."/>
            <person name="Kopke M."/>
        </authorList>
    </citation>
    <scope>NUCLEOTIDE SEQUENCE</scope>
    <source>
        <strain evidence="1">DJ080</strain>
    </source>
</reference>
<sequence>MENTLRFISKASSGSTVVFTYVIESMINGTTDLIGAETLTTLFKVGGQNLQFGLNPSYINEYLNKYKLQLIEDVGASYYQENYLKPICRKLDVSLIERITYAKII</sequence>
<comment type="caution">
    <text evidence="1">The sequence shown here is derived from an EMBL/GenBank/DDBJ whole genome shotgun (WGS) entry which is preliminary data.</text>
</comment>
<dbReference type="Proteomes" id="UP001193748">
    <property type="component" value="Unassembled WGS sequence"/>
</dbReference>
<protein>
    <submittedName>
        <fullName evidence="1">O-methyltransferase involved in polyketide biosynthesis</fullName>
    </submittedName>
</protein>
<reference evidence="1" key="1">
    <citation type="submission" date="2020-05" db="EMBL/GenBank/DDBJ databases">
        <authorList>
            <person name="Brown S."/>
            <person name="Huntemann M."/>
            <person name="Clum A."/>
            <person name="Spunde A."/>
            <person name="Palaniappan K."/>
            <person name="Ritter S."/>
            <person name="Mikhailova N."/>
            <person name="Chen I.-M."/>
            <person name="Stamatis D."/>
            <person name="Reddy T."/>
            <person name="O'Malley R."/>
            <person name="Daum C."/>
            <person name="Shapiro N."/>
            <person name="Ivanova N."/>
            <person name="Kyrpides N."/>
            <person name="Woyke T."/>
        </authorList>
    </citation>
    <scope>NUCLEOTIDE SEQUENCE</scope>
    <source>
        <strain evidence="1">DJ080</strain>
    </source>
</reference>
<organism evidence="1 2">
    <name type="scientific">Clostridium beijerinckii</name>
    <name type="common">Clostridium MP</name>
    <dbReference type="NCBI Taxonomy" id="1520"/>
    <lineage>
        <taxon>Bacteria</taxon>
        <taxon>Bacillati</taxon>
        <taxon>Bacillota</taxon>
        <taxon>Clostridia</taxon>
        <taxon>Eubacteriales</taxon>
        <taxon>Clostridiaceae</taxon>
        <taxon>Clostridium</taxon>
    </lineage>
</organism>
<dbReference type="SUPFAM" id="SSF53335">
    <property type="entry name" value="S-adenosyl-L-methionine-dependent methyltransferases"/>
    <property type="match status" value="1"/>
</dbReference>
<evidence type="ECO:0000313" key="2">
    <source>
        <dbReference type="Proteomes" id="UP001193748"/>
    </source>
</evidence>
<dbReference type="InterPro" id="IPR029063">
    <property type="entry name" value="SAM-dependent_MTases_sf"/>
</dbReference>
<gene>
    <name evidence="1" type="ORF">B0H41_001185</name>
</gene>
<dbReference type="AlphaFoldDB" id="A0AAX0AXD0"/>